<evidence type="ECO:0000256" key="26">
    <source>
        <dbReference type="ARBA" id="ARBA00023163"/>
    </source>
</evidence>
<feature type="binding site" evidence="32">
    <location>
        <position position="1240"/>
    </location>
    <ligand>
        <name>Zn(2+)</name>
        <dbReference type="ChEBI" id="CHEBI:29105"/>
        <note>catalytic</note>
    </ligand>
</feature>
<dbReference type="GO" id="GO:0097060">
    <property type="term" value="C:synaptic membrane"/>
    <property type="evidence" value="ECO:0007669"/>
    <property type="project" value="TreeGrafter"/>
</dbReference>
<evidence type="ECO:0000256" key="20">
    <source>
        <dbReference type="ARBA" id="ARBA00023036"/>
    </source>
</evidence>
<feature type="compositionally biased region" description="Basic and acidic residues" evidence="33">
    <location>
        <begin position="339"/>
        <end position="354"/>
    </location>
</feature>
<keyword evidence="28" id="KW-0539">Nucleus</keyword>
<evidence type="ECO:0000256" key="29">
    <source>
        <dbReference type="ARBA" id="ARBA00032724"/>
    </source>
</evidence>
<dbReference type="Proteomes" id="UP000886611">
    <property type="component" value="Unassembled WGS sequence"/>
</dbReference>
<evidence type="ECO:0000256" key="21">
    <source>
        <dbReference type="ARBA" id="ARBA00023049"/>
    </source>
</evidence>
<dbReference type="Pfam" id="PF21299">
    <property type="entry name" value="ADAM10_Cys-rich"/>
    <property type="match status" value="1"/>
</dbReference>
<dbReference type="GO" id="GO:0046872">
    <property type="term" value="F:metal ion binding"/>
    <property type="evidence" value="ECO:0007669"/>
    <property type="project" value="UniProtKB-KW"/>
</dbReference>
<feature type="domain" description="SAP" evidence="38">
    <location>
        <begin position="13"/>
        <end position="47"/>
    </location>
</feature>
<sequence length="1614" mass="182764">MASAAVVTETKKITDLRVIDLKTELKRRNLDVNGVKNVLITRLKQAIEEEGGDAENIEITVSAETPTKKVLKSKGRKSDAADDGDATMEEESSSKQEAESLDQDDSEDAKDMEDERDSEEENVNSSHELLETEMDAEASRSATEMEDFVVREVDKEESKQIHLDEEDIFIRDEAEDEDNEKDVTDTDEGTRENSKHLASEESLAEAEQAAQDDREIAVSAKEAEDDNISITIQAEDAITLEFDGDDLLDTGKNVKLPDSEARKSHDEPEASSQMCQDKGKDIDVKENHKDGKKEDGVKAEPAKKETRESSKKAETGDKEKDSVKKGPSSSGASGQAKSSSKDKDGKTSSKDDKGGSTSGTGGSSSSFSSSSRNLWVSGLSSNTKAADLKNLFGKYGKVLSAKVVTNARSPGAKCYGIVTVSSSTEASRCISHIHRTELHGQQISVEKINALRSKGKFFPNKDNFRPGRRDIVSFEKMKEQRMRERLIRLERIRRAMELRRRREIAERERREREKIRLLREREERERLQRERERLEIERQKLERERLERERLERERIRIEQERRKEAERIAREREELRRQQEQLRYEQEKRSSLKRSRDVDHRRDDSYWNGNKKIQTDTDSRLGHGSDFNRQQNRFNDFNHRERSRYPENSSVQPSTFERRDRFENEADSKKTRPARREGSGFDRYPKNYDNTRRAEQPHTELRDNERREMRDRDERRAVPIPERPSGNRGHPTERGRVDEMPHSRPSRDSGPGGWKNETGIGSDKDLRGAVRMRPERSGRDGPGSSIRTVPPSSRGRSSYGSREDGRAMMMERVNSGASSFRHPHQKLAKLFWTMKPKIDLSFLLSPFEGLVEVNPYPHNMDVKQNSTRWAGQYGNRLSKYVKHYEGLTYDTNLLHQRHTRAKRSTSIHDQFLHLDFHAHGRHFNIRMRRDTSVFTQDFKVEMEGEVMDYDTSHIYTGEIFGEQGSMTHGSILDGRFEGFIQTPQGTFYVEPSERYLKGKSAAFHSVIYHEDDIDYPHKYGPNGGCADSSVFERMKKYQKSAVEPKNVKQNAPNAEPNDKTDPVLLRKRRAASAEKNTCQLFIQTDHLFYKLYGTREAVIAQLSSHVKAIDSIYQSTDFQGIRNISFMVKRIRINTTVDEKDSTNPFRFANIGVEKFLELNSEQNHDDYCLAYVFTDRDFDDGVLGLAWVGAPAGSSGGICEKSKLYSDGKKKSLNTGIITVQNYASHVPPKVSHITFAHEVGHNFGSPHDSGSDCTPGESSSPQKERGNYIMYARATSGDKLNNNKFSSCSIRNISQVLEKKRNNCFVESGQPICGNGLVEPGEQCDCGYSDQCKDECCYDANQADHLKCKLREGKVCSPSQGPCCENNCTFKGNTESCRKVSDCANEGKCNGRQALCPTSEPKKNLTECNQGTQVCINGQCTGSICEKFDLEECTCASSDGKDDRELCHVCCKEKSVDKAVCSSTGSDKWNRHFGGKTITLQPGSPCNDFKGYCDVFMKCRLVDADGPLARLKKAIFNPELYENIAEWIVGHWWAVLLMGIALIMLMAGFIKICSVHTPSSNPKLPPPKPLPGCAEGLLLKASGVYRLRVHLCKSEPRNPHTGILHYHKDTA</sequence>
<keyword evidence="10" id="KW-0165">Cleavage on pair of basic residues</keyword>
<comment type="caution">
    <text evidence="32">Lacks conserved residue(s) required for the propagation of feature annotation.</text>
</comment>
<dbReference type="Gene3D" id="1.10.720.30">
    <property type="entry name" value="SAP domain"/>
    <property type="match status" value="1"/>
</dbReference>
<feature type="compositionally biased region" description="Low complexity" evidence="33">
    <location>
        <begin position="325"/>
        <end position="338"/>
    </location>
</feature>
<feature type="domain" description="RRM" evidence="35">
    <location>
        <begin position="372"/>
        <end position="450"/>
    </location>
</feature>
<evidence type="ECO:0000313" key="40">
    <source>
        <dbReference type="Proteomes" id="UP000886611"/>
    </source>
</evidence>
<evidence type="ECO:0000256" key="8">
    <source>
        <dbReference type="ARBA" id="ARBA00022553"/>
    </source>
</evidence>
<dbReference type="InterPro" id="IPR034025">
    <property type="entry name" value="ADAM10_ADAM17"/>
</dbReference>
<dbReference type="SMART" id="SM00360">
    <property type="entry name" value="RRM"/>
    <property type="match status" value="1"/>
</dbReference>
<evidence type="ECO:0000256" key="10">
    <source>
        <dbReference type="ARBA" id="ARBA00022685"/>
    </source>
</evidence>
<dbReference type="SUPFAM" id="SSF57552">
    <property type="entry name" value="Blood coagulation inhibitor (disintegrin)"/>
    <property type="match status" value="1"/>
</dbReference>
<evidence type="ECO:0000256" key="33">
    <source>
        <dbReference type="SAM" id="MobiDB-lite"/>
    </source>
</evidence>
<evidence type="ECO:0000256" key="3">
    <source>
        <dbReference type="ARBA" id="ARBA00004123"/>
    </source>
</evidence>
<feature type="non-terminal residue" evidence="39">
    <location>
        <position position="1614"/>
    </location>
</feature>
<evidence type="ECO:0000256" key="7">
    <source>
        <dbReference type="ARBA" id="ARBA00022491"/>
    </source>
</evidence>
<feature type="binding site" evidence="32">
    <location>
        <position position="1250"/>
    </location>
    <ligand>
        <name>Zn(2+)</name>
        <dbReference type="ChEBI" id="CHEBI:29105"/>
        <note>catalytic</note>
    </ligand>
</feature>
<dbReference type="CDD" id="cd12678">
    <property type="entry name" value="RRM_SLTM"/>
    <property type="match status" value="1"/>
</dbReference>
<evidence type="ECO:0000256" key="6">
    <source>
        <dbReference type="ARBA" id="ARBA00020518"/>
    </source>
</evidence>
<dbReference type="GO" id="GO:0007219">
    <property type="term" value="P:Notch signaling pathway"/>
    <property type="evidence" value="ECO:0007669"/>
    <property type="project" value="UniProtKB-KW"/>
</dbReference>
<keyword evidence="26" id="KW-0804">Transcription</keyword>
<dbReference type="PANTHER" id="PTHR45702">
    <property type="entry name" value="ADAM10/ADAM17 METALLOPEPTIDASE FAMILY MEMBER"/>
    <property type="match status" value="1"/>
</dbReference>
<feature type="compositionally biased region" description="Basic and acidic residues" evidence="33">
    <location>
        <begin position="731"/>
        <end position="748"/>
    </location>
</feature>
<feature type="compositionally biased region" description="Polar residues" evidence="33">
    <location>
        <begin position="647"/>
        <end position="656"/>
    </location>
</feature>
<dbReference type="SUPFAM" id="SSF68906">
    <property type="entry name" value="SAP domain"/>
    <property type="match status" value="1"/>
</dbReference>
<keyword evidence="21" id="KW-0482">Metalloprotease</keyword>
<dbReference type="PROSITE" id="PS50215">
    <property type="entry name" value="ADAM_MEPRO"/>
    <property type="match status" value="1"/>
</dbReference>
<evidence type="ECO:0000256" key="25">
    <source>
        <dbReference type="ARBA" id="ARBA00023157"/>
    </source>
</evidence>
<evidence type="ECO:0000256" key="1">
    <source>
        <dbReference type="ARBA" id="ARBA00001809"/>
    </source>
</evidence>
<organism evidence="39 40">
    <name type="scientific">Polypterus senegalus</name>
    <name type="common">Senegal bichir</name>
    <dbReference type="NCBI Taxonomy" id="55291"/>
    <lineage>
        <taxon>Eukaryota</taxon>
        <taxon>Metazoa</taxon>
        <taxon>Chordata</taxon>
        <taxon>Craniata</taxon>
        <taxon>Vertebrata</taxon>
        <taxon>Euteleostomi</taxon>
        <taxon>Actinopterygii</taxon>
        <taxon>Polypteriformes</taxon>
        <taxon>Polypteridae</taxon>
        <taxon>Polypterus</taxon>
    </lineage>
</organism>
<dbReference type="Gene3D" id="4.10.70.10">
    <property type="entry name" value="Disintegrin domain"/>
    <property type="match status" value="1"/>
</dbReference>
<dbReference type="Pfam" id="PF13574">
    <property type="entry name" value="Reprolysin_2"/>
    <property type="match status" value="1"/>
</dbReference>
<feature type="binding site" evidence="32">
    <location>
        <position position="1244"/>
    </location>
    <ligand>
        <name>Zn(2+)</name>
        <dbReference type="ChEBI" id="CHEBI:29105"/>
        <note>catalytic</note>
    </ligand>
</feature>
<dbReference type="InterPro" id="IPR024079">
    <property type="entry name" value="MetalloPept_cat_dom_sf"/>
</dbReference>
<feature type="region of interest" description="Disordered" evidence="33">
    <location>
        <begin position="1041"/>
        <end position="1061"/>
    </location>
</feature>
<keyword evidence="8" id="KW-0597">Phosphoprotein</keyword>
<evidence type="ECO:0000256" key="2">
    <source>
        <dbReference type="ARBA" id="ARBA00001947"/>
    </source>
</evidence>
<dbReference type="Pfam" id="PF00200">
    <property type="entry name" value="Disintegrin"/>
    <property type="match status" value="1"/>
</dbReference>
<dbReference type="InterPro" id="IPR036361">
    <property type="entry name" value="SAP_dom_sf"/>
</dbReference>
<feature type="region of interest" description="Disordered" evidence="33">
    <location>
        <begin position="580"/>
        <end position="805"/>
    </location>
</feature>
<keyword evidence="23 34" id="KW-0472">Membrane</keyword>
<accession>A0A8X7XK40</accession>
<feature type="compositionally biased region" description="Basic and acidic residues" evidence="33">
    <location>
        <begin position="181"/>
        <end position="199"/>
    </location>
</feature>
<evidence type="ECO:0000256" key="17">
    <source>
        <dbReference type="ARBA" id="ARBA00022976"/>
    </source>
</evidence>
<keyword evidence="7" id="KW-0678">Repressor</keyword>
<feature type="compositionally biased region" description="Basic and acidic residues" evidence="33">
    <location>
        <begin position="277"/>
        <end position="324"/>
    </location>
</feature>
<evidence type="ECO:0000256" key="30">
    <source>
        <dbReference type="ARBA" id="ARBA00071318"/>
    </source>
</evidence>
<evidence type="ECO:0000256" key="22">
    <source>
        <dbReference type="ARBA" id="ARBA00023054"/>
    </source>
</evidence>
<dbReference type="EC" id="3.4.24.81" evidence="5"/>
<keyword evidence="27" id="KW-0325">Glycoprotein</keyword>
<dbReference type="InterPro" id="IPR036436">
    <property type="entry name" value="Disintegrin_dom_sf"/>
</dbReference>
<dbReference type="FunFam" id="3.30.70.330:FF:000238">
    <property type="entry name" value="SAFB-like transcription modulator isoform X2"/>
    <property type="match status" value="1"/>
</dbReference>
<keyword evidence="24" id="KW-0865">Zymogen</keyword>
<keyword evidence="9" id="KW-0645">Protease</keyword>
<evidence type="ECO:0000259" key="37">
    <source>
        <dbReference type="PROSITE" id="PS50215"/>
    </source>
</evidence>
<feature type="compositionally biased region" description="Basic and acidic residues" evidence="33">
    <location>
        <begin position="657"/>
        <end position="718"/>
    </location>
</feature>
<keyword evidence="22" id="KW-0175">Coiled coil</keyword>
<dbReference type="InterPro" id="IPR003034">
    <property type="entry name" value="SAP_dom"/>
</dbReference>
<dbReference type="PANTHER" id="PTHR45702:SF4">
    <property type="entry name" value="DISINTEGRIN AND METALLOPROTEINASE DOMAIN-CONTAINING PROTEIN 10"/>
    <property type="match status" value="1"/>
</dbReference>
<evidence type="ECO:0000256" key="31">
    <source>
        <dbReference type="PROSITE-ProRule" id="PRU00176"/>
    </source>
</evidence>
<feature type="region of interest" description="Disordered" evidence="33">
    <location>
        <begin position="242"/>
        <end position="373"/>
    </location>
</feature>
<evidence type="ECO:0000256" key="28">
    <source>
        <dbReference type="ARBA" id="ARBA00023242"/>
    </source>
</evidence>
<evidence type="ECO:0000313" key="39">
    <source>
        <dbReference type="EMBL" id="KAG2470660.1"/>
    </source>
</evidence>
<evidence type="ECO:0000256" key="18">
    <source>
        <dbReference type="ARBA" id="ARBA00022989"/>
    </source>
</evidence>
<dbReference type="GO" id="GO:0017124">
    <property type="term" value="F:SH3 domain binding"/>
    <property type="evidence" value="ECO:0007669"/>
    <property type="project" value="UniProtKB-KW"/>
</dbReference>
<dbReference type="PROSITE" id="PS50214">
    <property type="entry name" value="DISINTEGRIN_2"/>
    <property type="match status" value="1"/>
</dbReference>
<evidence type="ECO:0000256" key="4">
    <source>
        <dbReference type="ARBA" id="ARBA00004479"/>
    </source>
</evidence>
<evidence type="ECO:0000256" key="32">
    <source>
        <dbReference type="PROSITE-ProRule" id="PRU00276"/>
    </source>
</evidence>
<dbReference type="FunFam" id="1.10.720.30:FF:000010">
    <property type="entry name" value="SAFB-like transcription modulator isoform X2"/>
    <property type="match status" value="1"/>
</dbReference>
<evidence type="ECO:0000259" key="35">
    <source>
        <dbReference type="PROSITE" id="PS50102"/>
    </source>
</evidence>
<dbReference type="InterPro" id="IPR049038">
    <property type="entry name" value="ADAM10_Cys-rich"/>
</dbReference>
<feature type="compositionally biased region" description="Basic and acidic residues" evidence="33">
    <location>
        <begin position="255"/>
        <end position="268"/>
    </location>
</feature>
<comment type="subcellular location">
    <subcellularLocation>
        <location evidence="4">Membrane</location>
        <topology evidence="4">Single-pass type I membrane protein</topology>
    </subcellularLocation>
    <subcellularLocation>
        <location evidence="3">Nucleus</location>
    </subcellularLocation>
</comment>
<keyword evidence="19" id="KW-0805">Transcription regulation</keyword>
<feature type="compositionally biased region" description="Basic and acidic residues" evidence="33">
    <location>
        <begin position="580"/>
        <end position="606"/>
    </location>
</feature>
<keyword evidence="18 34" id="KW-1133">Transmembrane helix</keyword>
<dbReference type="InterPro" id="IPR035979">
    <property type="entry name" value="RBD_domain_sf"/>
</dbReference>
<feature type="transmembrane region" description="Helical" evidence="34">
    <location>
        <begin position="1535"/>
        <end position="1556"/>
    </location>
</feature>
<keyword evidence="16 31" id="KW-0694">RNA-binding</keyword>
<gene>
    <name evidence="39" type="primary">Adam10_1</name>
    <name evidence="39" type="ORF">GTO96_0006401</name>
</gene>
<dbReference type="InterPro" id="IPR001762">
    <property type="entry name" value="Disintegrin_dom"/>
</dbReference>
<keyword evidence="15 32" id="KW-0862">Zinc</keyword>
<dbReference type="FunFam" id="4.10.70.10:FF:000002">
    <property type="entry name" value="disintegrin and metalloproteinase domain-containing protein 10"/>
    <property type="match status" value="1"/>
</dbReference>
<keyword evidence="17" id="KW-0914">Notch signaling pathway</keyword>
<dbReference type="InterPro" id="IPR001590">
    <property type="entry name" value="Peptidase_M12B"/>
</dbReference>
<evidence type="ECO:0000256" key="5">
    <source>
        <dbReference type="ARBA" id="ARBA00012332"/>
    </source>
</evidence>
<dbReference type="FunFam" id="3.40.390.10:FF:000011">
    <property type="entry name" value="Disintegrin and metalloproteinase domain-containing protein 10"/>
    <property type="match status" value="1"/>
</dbReference>
<dbReference type="SUPFAM" id="SSF55486">
    <property type="entry name" value="Metalloproteases ('zincins'), catalytic domain"/>
    <property type="match status" value="1"/>
</dbReference>
<evidence type="ECO:0000256" key="15">
    <source>
        <dbReference type="ARBA" id="ARBA00022833"/>
    </source>
</evidence>
<evidence type="ECO:0000256" key="11">
    <source>
        <dbReference type="ARBA" id="ARBA00022692"/>
    </source>
</evidence>
<feature type="region of interest" description="Disordered" evidence="33">
    <location>
        <begin position="53"/>
        <end position="214"/>
    </location>
</feature>
<feature type="compositionally biased region" description="Basic and acidic residues" evidence="33">
    <location>
        <begin position="148"/>
        <end position="172"/>
    </location>
</feature>
<evidence type="ECO:0000256" key="34">
    <source>
        <dbReference type="SAM" id="Phobius"/>
    </source>
</evidence>
<feature type="non-terminal residue" evidence="39">
    <location>
        <position position="1"/>
    </location>
</feature>
<comment type="cofactor">
    <cofactor evidence="2">
        <name>Zn(2+)</name>
        <dbReference type="ChEBI" id="CHEBI:29105"/>
    </cofactor>
</comment>
<protein>
    <recommendedName>
        <fullName evidence="6">Disintegrin and metalloproteinase domain-containing protein 10</fullName>
        <ecNumber evidence="5">3.4.24.81</ecNumber>
    </recommendedName>
    <alternativeName>
        <fullName evidence="29">Kuzbanian protein homolog</fullName>
    </alternativeName>
    <alternativeName>
        <fullName evidence="30">SAFB-like transcription modulator</fullName>
    </alternativeName>
</protein>
<dbReference type="SUPFAM" id="SSF54928">
    <property type="entry name" value="RNA-binding domain, RBD"/>
    <property type="match status" value="1"/>
</dbReference>
<evidence type="ECO:0000256" key="27">
    <source>
        <dbReference type="ARBA" id="ARBA00023180"/>
    </source>
</evidence>
<evidence type="ECO:0000256" key="23">
    <source>
        <dbReference type="ARBA" id="ARBA00023136"/>
    </source>
</evidence>
<reference evidence="39 40" key="1">
    <citation type="journal article" date="2021" name="Cell">
        <title>Tracing the genetic footprints of vertebrate landing in non-teleost ray-finned fishes.</title>
        <authorList>
            <person name="Bi X."/>
            <person name="Wang K."/>
            <person name="Yang L."/>
            <person name="Pan H."/>
            <person name="Jiang H."/>
            <person name="Wei Q."/>
            <person name="Fang M."/>
            <person name="Yu H."/>
            <person name="Zhu C."/>
            <person name="Cai Y."/>
            <person name="He Y."/>
            <person name="Gan X."/>
            <person name="Zeng H."/>
            <person name="Yu D."/>
            <person name="Zhu Y."/>
            <person name="Jiang H."/>
            <person name="Qiu Q."/>
            <person name="Yang H."/>
            <person name="Zhang Y.E."/>
            <person name="Wang W."/>
            <person name="Zhu M."/>
            <person name="He S."/>
            <person name="Zhang G."/>
        </authorList>
    </citation>
    <scope>NUCLEOTIDE SEQUENCE [LARGE SCALE GENOMIC DNA]</scope>
    <source>
        <strain evidence="39">Bchr_013</strain>
    </source>
</reference>
<dbReference type="GO" id="GO:1902945">
    <property type="term" value="F:metalloendopeptidase activity involved in amyloid precursor protein catabolic process"/>
    <property type="evidence" value="ECO:0007669"/>
    <property type="project" value="TreeGrafter"/>
</dbReference>
<evidence type="ECO:0000256" key="24">
    <source>
        <dbReference type="ARBA" id="ARBA00023145"/>
    </source>
</evidence>
<dbReference type="PROSITE" id="PS50102">
    <property type="entry name" value="RRM"/>
    <property type="match status" value="1"/>
</dbReference>
<dbReference type="Pfam" id="PF02037">
    <property type="entry name" value="SAP"/>
    <property type="match status" value="1"/>
</dbReference>
<evidence type="ECO:0000256" key="19">
    <source>
        <dbReference type="ARBA" id="ARBA00023015"/>
    </source>
</evidence>
<dbReference type="GO" id="GO:0006509">
    <property type="term" value="P:membrane protein ectodomain proteolysis"/>
    <property type="evidence" value="ECO:0007669"/>
    <property type="project" value="TreeGrafter"/>
</dbReference>
<feature type="domain" description="Peptidase M12B" evidence="37">
    <location>
        <begin position="1077"/>
        <end position="1312"/>
    </location>
</feature>
<dbReference type="Gene3D" id="3.30.70.330">
    <property type="match status" value="1"/>
</dbReference>
<evidence type="ECO:0000256" key="12">
    <source>
        <dbReference type="ARBA" id="ARBA00022723"/>
    </source>
</evidence>
<proteinExistence type="predicted"/>
<keyword evidence="14" id="KW-0378">Hydrolase</keyword>
<feature type="compositionally biased region" description="Basic and acidic residues" evidence="33">
    <location>
        <begin position="637"/>
        <end position="646"/>
    </location>
</feature>
<keyword evidence="25" id="KW-1015">Disulfide bond</keyword>
<feature type="compositionally biased region" description="Acidic residues" evidence="33">
    <location>
        <begin position="99"/>
        <end position="122"/>
    </location>
</feature>
<feature type="compositionally biased region" description="Basic and acidic residues" evidence="33">
    <location>
        <begin position="763"/>
        <end position="780"/>
    </location>
</feature>
<feature type="compositionally biased region" description="Acidic residues" evidence="33">
    <location>
        <begin position="81"/>
        <end position="91"/>
    </location>
</feature>
<feature type="compositionally biased region" description="Basic and acidic residues" evidence="33">
    <location>
        <begin position="614"/>
        <end position="624"/>
    </location>
</feature>
<name>A0A8X7XK40_POLSE</name>
<dbReference type="GO" id="GO:0003723">
    <property type="term" value="F:RNA binding"/>
    <property type="evidence" value="ECO:0007669"/>
    <property type="project" value="UniProtKB-UniRule"/>
</dbReference>
<keyword evidence="20" id="KW-0729">SH3-binding</keyword>
<dbReference type="InterPro" id="IPR012677">
    <property type="entry name" value="Nucleotide-bd_a/b_plait_sf"/>
</dbReference>
<comment type="catalytic activity">
    <reaction evidence="1">
        <text>Endopeptidase of broad specificity.</text>
        <dbReference type="EC" id="3.4.24.81"/>
    </reaction>
</comment>
<dbReference type="SMART" id="SM00513">
    <property type="entry name" value="SAP"/>
    <property type="match status" value="1"/>
</dbReference>
<dbReference type="InterPro" id="IPR051489">
    <property type="entry name" value="ADAM_Metalloproteinase"/>
</dbReference>
<feature type="active site" evidence="32">
    <location>
        <position position="1241"/>
    </location>
</feature>
<comment type="caution">
    <text evidence="39">The sequence shown here is derived from an EMBL/GenBank/DDBJ whole genome shotgun (WGS) entry which is preliminary data.</text>
</comment>
<evidence type="ECO:0000256" key="13">
    <source>
        <dbReference type="ARBA" id="ARBA00022729"/>
    </source>
</evidence>
<dbReference type="Gene3D" id="3.40.390.10">
    <property type="entry name" value="Collagenase (Catalytic Domain)"/>
    <property type="match status" value="1"/>
</dbReference>
<feature type="domain" description="Disintegrin" evidence="36">
    <location>
        <begin position="1313"/>
        <end position="1407"/>
    </location>
</feature>
<evidence type="ECO:0000259" key="36">
    <source>
        <dbReference type="PROSITE" id="PS50214"/>
    </source>
</evidence>
<keyword evidence="11 34" id="KW-0812">Transmembrane</keyword>
<dbReference type="InterPro" id="IPR000504">
    <property type="entry name" value="RRM_dom"/>
</dbReference>
<dbReference type="CDD" id="cd04270">
    <property type="entry name" value="ZnMc_TACE_like"/>
    <property type="match status" value="1"/>
</dbReference>
<evidence type="ECO:0000256" key="9">
    <source>
        <dbReference type="ARBA" id="ARBA00022670"/>
    </source>
</evidence>
<keyword evidence="12 32" id="KW-0479">Metal-binding</keyword>
<evidence type="ECO:0000256" key="14">
    <source>
        <dbReference type="ARBA" id="ARBA00022801"/>
    </source>
</evidence>
<dbReference type="Pfam" id="PF00076">
    <property type="entry name" value="RRM_1"/>
    <property type="match status" value="1"/>
</dbReference>
<dbReference type="GO" id="GO:0005634">
    <property type="term" value="C:nucleus"/>
    <property type="evidence" value="ECO:0007669"/>
    <property type="project" value="UniProtKB-SubCell"/>
</dbReference>
<keyword evidence="40" id="KW-1185">Reference proteome</keyword>
<keyword evidence="13" id="KW-0732">Signal</keyword>
<dbReference type="PROSITE" id="PS50800">
    <property type="entry name" value="SAP"/>
    <property type="match status" value="1"/>
</dbReference>
<evidence type="ECO:0000256" key="16">
    <source>
        <dbReference type="ARBA" id="ARBA00022884"/>
    </source>
</evidence>
<evidence type="ECO:0000259" key="38">
    <source>
        <dbReference type="PROSITE" id="PS50800"/>
    </source>
</evidence>
<dbReference type="SMART" id="SM00050">
    <property type="entry name" value="DISIN"/>
    <property type="match status" value="1"/>
</dbReference>
<dbReference type="EMBL" id="JAATIS010000094">
    <property type="protein sequence ID" value="KAG2470660.1"/>
    <property type="molecule type" value="Genomic_DNA"/>
</dbReference>